<protein>
    <submittedName>
        <fullName evidence="1">Uncharacterized protein</fullName>
    </submittedName>
</protein>
<accession>A0A6M0SVJ0</accession>
<organism evidence="1 2">
    <name type="scientific">Clostridium botulinum</name>
    <dbReference type="NCBI Taxonomy" id="1491"/>
    <lineage>
        <taxon>Bacteria</taxon>
        <taxon>Bacillati</taxon>
        <taxon>Bacillota</taxon>
        <taxon>Clostridia</taxon>
        <taxon>Eubacteriales</taxon>
        <taxon>Clostridiaceae</taxon>
        <taxon>Clostridium</taxon>
    </lineage>
</organism>
<evidence type="ECO:0000313" key="1">
    <source>
        <dbReference type="EMBL" id="NFA43765.1"/>
    </source>
</evidence>
<dbReference type="AlphaFoldDB" id="A0A6M0SVJ0"/>
<evidence type="ECO:0000313" key="2">
    <source>
        <dbReference type="Proteomes" id="UP000472355"/>
    </source>
</evidence>
<dbReference type="EMBL" id="SGKU01000048">
    <property type="protein sequence ID" value="NFA43765.1"/>
    <property type="molecule type" value="Genomic_DNA"/>
</dbReference>
<reference evidence="1 2" key="1">
    <citation type="submission" date="2019-02" db="EMBL/GenBank/DDBJ databases">
        <title>Genome sequencing of Clostridium botulinum clinical isolates.</title>
        <authorList>
            <person name="Brunt J."/>
            <person name="Van Vliet A.H.M."/>
            <person name="Stringer S.C."/>
            <person name="Grant K.A."/>
            <person name="Carter A.C."/>
            <person name="Peck M.W."/>
        </authorList>
    </citation>
    <scope>NUCLEOTIDE SEQUENCE [LARGE SCALE GENOMIC DNA]</scope>
    <source>
        <strain evidence="1 2">H113700579</strain>
    </source>
</reference>
<gene>
    <name evidence="1" type="ORF">EXM65_14635</name>
</gene>
<sequence>MDLEKMQTNITNNLITIEKIYADSENIDNIIGESMKRASIKNELFFQELNDISVTEKQNKNDTIKKKQLKPSTFRLSEDTSKKLKNLNTGKKTIDEELFNLINLKSDFDDMQKLIYGSKIWREEFNRKDIFNKNIEHLYEFLDISYKDYKLILDASLDIIENIAGCSSNNVFTFNSIDETNSLLELLLKVESNAKSCAHLSPKNVHIVCDLVETMINRINVITEELKNKAPLRMRQKKIILRLCLQTLDRLENYKDAEIKELIKKLRTIDYSEISDIEF</sequence>
<dbReference type="Proteomes" id="UP000472355">
    <property type="component" value="Unassembled WGS sequence"/>
</dbReference>
<proteinExistence type="predicted"/>
<comment type="caution">
    <text evidence="1">The sequence shown here is derived from an EMBL/GenBank/DDBJ whole genome shotgun (WGS) entry which is preliminary data.</text>
</comment>
<name>A0A6M0SVJ0_CLOBO</name>